<proteinExistence type="predicted"/>
<feature type="region of interest" description="Disordered" evidence="1">
    <location>
        <begin position="1"/>
        <end position="25"/>
    </location>
</feature>
<reference evidence="3 4" key="1">
    <citation type="journal article" date="2019" name="Int. J. Syst. Evol. Microbiol.">
        <title>The Global Catalogue of Microorganisms (GCM) 10K type strain sequencing project: providing services to taxonomists for standard genome sequencing and annotation.</title>
        <authorList>
            <consortium name="The Broad Institute Genomics Platform"/>
            <consortium name="The Broad Institute Genome Sequencing Center for Infectious Disease"/>
            <person name="Wu L."/>
            <person name="Ma J."/>
        </authorList>
    </citation>
    <scope>NUCLEOTIDE SEQUENCE [LARGE SCALE GENOMIC DNA]</scope>
    <source>
        <strain evidence="3 4">CGMCC 1.12237</strain>
    </source>
</reference>
<dbReference type="PANTHER" id="PTHR43174:SF1">
    <property type="entry name" value="UDP-N-ACETYLGLUCOSAMINE 2-EPIMERASE"/>
    <property type="match status" value="1"/>
</dbReference>
<feature type="domain" description="UDP-N-acetylglucosamine 2-epimerase" evidence="2">
    <location>
        <begin position="55"/>
        <end position="397"/>
    </location>
</feature>
<keyword evidence="3" id="KW-0413">Isomerase</keyword>
<dbReference type="NCBIfam" id="TIGR00236">
    <property type="entry name" value="wecB"/>
    <property type="match status" value="1"/>
</dbReference>
<organism evidence="3 4">
    <name type="scientific">Salinirubrum litoreum</name>
    <dbReference type="NCBI Taxonomy" id="1126234"/>
    <lineage>
        <taxon>Archaea</taxon>
        <taxon>Methanobacteriati</taxon>
        <taxon>Methanobacteriota</taxon>
        <taxon>Stenosarchaea group</taxon>
        <taxon>Halobacteria</taxon>
        <taxon>Halobacteriales</taxon>
        <taxon>Haloferacaceae</taxon>
        <taxon>Salinirubrum</taxon>
    </lineage>
</organism>
<name>A0ABD5RE40_9EURY</name>
<gene>
    <name evidence="3" type="primary">wecB</name>
    <name evidence="3" type="ORF">ACFPJ5_15035</name>
</gene>
<dbReference type="EMBL" id="JBHSKX010000002">
    <property type="protein sequence ID" value="MFC5368243.1"/>
    <property type="molecule type" value="Genomic_DNA"/>
</dbReference>
<comment type="caution">
    <text evidence="3">The sequence shown here is derived from an EMBL/GenBank/DDBJ whole genome shotgun (WGS) entry which is preliminary data.</text>
</comment>
<dbReference type="PANTHER" id="PTHR43174">
    <property type="entry name" value="UDP-N-ACETYLGLUCOSAMINE 2-EPIMERASE"/>
    <property type="match status" value="1"/>
</dbReference>
<dbReference type="RefSeq" id="WP_227230495.1">
    <property type="nucleotide sequence ID" value="NZ_JAJCVJ010000002.1"/>
</dbReference>
<evidence type="ECO:0000313" key="3">
    <source>
        <dbReference type="EMBL" id="MFC5368243.1"/>
    </source>
</evidence>
<dbReference type="GO" id="GO:0008761">
    <property type="term" value="F:UDP-N-acetylglucosamine 2-epimerase activity"/>
    <property type="evidence" value="ECO:0007669"/>
    <property type="project" value="UniProtKB-EC"/>
</dbReference>
<accession>A0ABD5RE40</accession>
<evidence type="ECO:0000259" key="2">
    <source>
        <dbReference type="Pfam" id="PF02350"/>
    </source>
</evidence>
<protein>
    <submittedName>
        <fullName evidence="3">Non-hydrolyzing UDP-N-acetylglucosamine 2-epimerase</fullName>
        <ecNumber evidence="3">5.1.3.14</ecNumber>
    </submittedName>
</protein>
<dbReference type="CDD" id="cd03786">
    <property type="entry name" value="GTB_UDP-GlcNAc_2-Epimerase"/>
    <property type="match status" value="1"/>
</dbReference>
<keyword evidence="4" id="KW-1185">Reference proteome</keyword>
<dbReference type="Proteomes" id="UP001596201">
    <property type="component" value="Unassembled WGS sequence"/>
</dbReference>
<dbReference type="Gene3D" id="3.40.50.2000">
    <property type="entry name" value="Glycogen Phosphorylase B"/>
    <property type="match status" value="2"/>
</dbReference>
<feature type="compositionally biased region" description="Low complexity" evidence="1">
    <location>
        <begin position="1"/>
        <end position="14"/>
    </location>
</feature>
<dbReference type="InterPro" id="IPR029767">
    <property type="entry name" value="WecB-like"/>
</dbReference>
<dbReference type="AlphaFoldDB" id="A0ABD5RE40"/>
<dbReference type="Pfam" id="PF02350">
    <property type="entry name" value="Epimerase_2"/>
    <property type="match status" value="1"/>
</dbReference>
<evidence type="ECO:0000313" key="4">
    <source>
        <dbReference type="Proteomes" id="UP001596201"/>
    </source>
</evidence>
<dbReference type="SUPFAM" id="SSF53756">
    <property type="entry name" value="UDP-Glycosyltransferase/glycogen phosphorylase"/>
    <property type="match status" value="1"/>
</dbReference>
<dbReference type="InterPro" id="IPR003331">
    <property type="entry name" value="UDP_GlcNAc_Epimerase_2_dom"/>
</dbReference>
<evidence type="ECO:0000256" key="1">
    <source>
        <dbReference type="SAM" id="MobiDB-lite"/>
    </source>
</evidence>
<dbReference type="EC" id="5.1.3.14" evidence="3"/>
<sequence>MNGRPSSTGASADSSTDRSVDAATDTADRPTALLVVGTRPELVKMAPVCRALSDADWRVRLVHTGQHYDEALSDTFFETLGLPTPETNLGVGSGSHAAQTARTMVGVERLLDGSPTTDANSPADADPPTVVLAQGDTNAVVGTALATCKTPVPFAHVEAGLRSGDRAMPEEVNRIVADQVADLLFAPTDEARDSLRREGVADRPTQQVHVTGNTVVDACLAHRTVAERESSVLAALGLTPGEFVLATIHRPRNTDDHPRLRRIVGALDGAPFPVVLPAHPRTRRAMESAGIRPTGALRVTDPLDYLDFLRLLDTARVVVTDSGGVQEEASALETPCLTVRPHTERPETVAAGVNELVSPAELAGRLRTVFETDAESMVGATDLYGDGRAGERIVGLLSAAFGVDSGRETTVSEVTE</sequence>